<dbReference type="InterPro" id="IPR007226">
    <property type="entry name" value="SRS_dom"/>
</dbReference>
<name>A0A5P9S457_9APIC</name>
<dbReference type="EMBL" id="MK831011">
    <property type="protein sequence ID" value="QFV20533.1"/>
    <property type="molecule type" value="mRNA"/>
</dbReference>
<dbReference type="Gene3D" id="2.60.40.1320">
    <property type="entry name" value="SRS domain"/>
    <property type="match status" value="2"/>
</dbReference>
<feature type="signal peptide" evidence="1">
    <location>
        <begin position="1"/>
        <end position="29"/>
    </location>
</feature>
<dbReference type="AlphaFoldDB" id="A0A5P9S457"/>
<feature type="domain" description="SRS" evidence="2">
    <location>
        <begin position="40"/>
        <end position="126"/>
    </location>
</feature>
<sequence>MNLSSMAVTPQSVIVTLALALLAPAQIAATTTVSLECASAAGGVVKAEVVKGNTTVTVACKSTTTVNPAANEAITNVMVGPNCDVQEALTTVCPEASGKKNSNNLSFTITKLPDTSRQFCIQCGESNDKLCTAEVYLKVPVEAGGPKVCETPGGSITLDIPASGNRAAFACAYGFHLTPTADKKVFADDCTTEKDLPKMTLAPAAYGFTVTATEKPPKKKFCYLCGPEEKKISDNASKFCSVYIQAGAGARPLFHAGLSLTLPCLLAALHFT</sequence>
<accession>A0A5P9S457</accession>
<keyword evidence="1" id="KW-0732">Signal</keyword>
<organism evidence="3">
    <name type="scientific">Sarcocystis aucheniae</name>
    <dbReference type="NCBI Taxonomy" id="65407"/>
    <lineage>
        <taxon>Eukaryota</taxon>
        <taxon>Sar</taxon>
        <taxon>Alveolata</taxon>
        <taxon>Apicomplexa</taxon>
        <taxon>Conoidasida</taxon>
        <taxon>Coccidia</taxon>
        <taxon>Eucoccidiorida</taxon>
        <taxon>Eimeriorina</taxon>
        <taxon>Sarcocystidae</taxon>
        <taxon>Sarcocystis</taxon>
    </lineage>
</organism>
<evidence type="ECO:0000313" key="3">
    <source>
        <dbReference type="EMBL" id="QFV20533.1"/>
    </source>
</evidence>
<proteinExistence type="evidence at transcript level"/>
<evidence type="ECO:0000259" key="2">
    <source>
        <dbReference type="Pfam" id="PF04092"/>
    </source>
</evidence>
<dbReference type="Pfam" id="PF04092">
    <property type="entry name" value="SAG"/>
    <property type="match status" value="1"/>
</dbReference>
<reference evidence="3" key="1">
    <citation type="journal article" date="2019" name="Transbound. Emerg. Dis.">
        <title>In silico identification of immunotherapeutic and diagnostic targets in the glycosylphosphatidylinositol metabolism of the coccidian Sarcocystis aucheniae.</title>
        <authorList>
            <person name="Decker C."/>
            <person name="Wieser S.N."/>
            <person name="Soria M."/>
            <person name="de Alba P."/>
            <person name="Florin-Christensen M."/>
            <person name="Schnittger L."/>
        </authorList>
    </citation>
    <scope>NUCLEOTIDE SEQUENCE</scope>
    <source>
        <strain evidence="3">T1</strain>
    </source>
</reference>
<feature type="chain" id="PRO_5024374691" description="SRS domain-containing protein" evidence="1">
    <location>
        <begin position="30"/>
        <end position="272"/>
    </location>
</feature>
<evidence type="ECO:0000256" key="1">
    <source>
        <dbReference type="SAM" id="SignalP"/>
    </source>
</evidence>
<dbReference type="InterPro" id="IPR036755">
    <property type="entry name" value="SRS_dom_sf"/>
</dbReference>
<dbReference type="SUPFAM" id="SSF74877">
    <property type="entry name" value="Major surface antigen p30, SAG1"/>
    <property type="match status" value="1"/>
</dbReference>
<protein>
    <recommendedName>
        <fullName evidence="2">SRS domain-containing protein</fullName>
    </recommendedName>
</protein>
<dbReference type="GO" id="GO:0016020">
    <property type="term" value="C:membrane"/>
    <property type="evidence" value="ECO:0007669"/>
    <property type="project" value="InterPro"/>
</dbReference>